<gene>
    <name evidence="2" type="ORF">F4694_006098</name>
</gene>
<evidence type="ECO:0000259" key="1">
    <source>
        <dbReference type="Pfam" id="PF20774"/>
    </source>
</evidence>
<keyword evidence="2" id="KW-0378">Hydrolase</keyword>
<dbReference type="Pfam" id="PF20773">
    <property type="entry name" value="InhA-like_MAM"/>
    <property type="match status" value="1"/>
</dbReference>
<organism evidence="2 3">
    <name type="scientific">Neobacillus niacini</name>
    <dbReference type="NCBI Taxonomy" id="86668"/>
    <lineage>
        <taxon>Bacteria</taxon>
        <taxon>Bacillati</taxon>
        <taxon>Bacillota</taxon>
        <taxon>Bacilli</taxon>
        <taxon>Bacillales</taxon>
        <taxon>Bacillaceae</taxon>
        <taxon>Neobacillus</taxon>
    </lineage>
</organism>
<feature type="domain" description="Immune inhibitor A-like metallopeptidase VEG" evidence="1">
    <location>
        <begin position="82"/>
        <end position="239"/>
    </location>
</feature>
<reference evidence="3" key="2">
    <citation type="submission" date="2020-08" db="EMBL/GenBank/DDBJ databases">
        <title>The Agave Microbiome: Exploring the role of microbial communities in plant adaptations to desert environments.</title>
        <authorList>
            <person name="Partida-Martinez L.P."/>
        </authorList>
    </citation>
    <scope>NUCLEOTIDE SEQUENCE [LARGE SCALE GENOMIC DNA]</scope>
    <source>
        <strain evidence="3">AT2.8</strain>
    </source>
</reference>
<dbReference type="GO" id="GO:0006508">
    <property type="term" value="P:proteolysis"/>
    <property type="evidence" value="ECO:0007669"/>
    <property type="project" value="UniProtKB-KW"/>
</dbReference>
<dbReference type="Proteomes" id="UP000548423">
    <property type="component" value="Unassembled WGS sequence"/>
</dbReference>
<comment type="caution">
    <text evidence="2">The sequence shown here is derived from an EMBL/GenBank/DDBJ whole genome shotgun (WGS) entry which is preliminary data.</text>
</comment>
<reference evidence="3" key="1">
    <citation type="submission" date="2020-07" db="EMBL/GenBank/DDBJ databases">
        <authorList>
            <person name="Partida-Martinez L."/>
            <person name="Huntemann M."/>
            <person name="Clum A."/>
            <person name="Wang J."/>
            <person name="Palaniappan K."/>
            <person name="Ritter S."/>
            <person name="Chen I.-M."/>
            <person name="Stamatis D."/>
            <person name="Reddy T."/>
            <person name="O'Malley R."/>
            <person name="Daum C."/>
            <person name="Shapiro N."/>
            <person name="Ivanova N."/>
            <person name="Kyrpides N."/>
            <person name="Woyke T."/>
        </authorList>
    </citation>
    <scope>NUCLEOTIDE SEQUENCE [LARGE SCALE GENOMIC DNA]</scope>
    <source>
        <strain evidence="3">AT2.8</strain>
    </source>
</reference>
<sequence length="243" mass="26556">MPGFTGTTNGEWQSQSFDLSEYKGQNIKLRLRYATDWGTSHIGFFADNLKVVADGATIVEDGAESSTSPFAFNGFTKMDGNKLTDHYYLLEWRNHKGVDEGLAHIARGESLMSYDGGLVVWYVDDSYTDNWTGVHPGDGYLGVVDAHLGSSLKWNTGVEASTRYHIADAAFGLNPTSELNLNYPGVQTLFGPSQPAVSLFDDSNSFLNTFMPDAGRNIGNFGLKVRVNGQAKDKSVGSIVIYK</sequence>
<keyword evidence="2" id="KW-0482">Metalloprotease</keyword>
<dbReference type="AlphaFoldDB" id="A0A852TM64"/>
<evidence type="ECO:0000313" key="2">
    <source>
        <dbReference type="EMBL" id="NYE09241.1"/>
    </source>
</evidence>
<proteinExistence type="predicted"/>
<dbReference type="GO" id="GO:0008237">
    <property type="term" value="F:metallopeptidase activity"/>
    <property type="evidence" value="ECO:0007669"/>
    <property type="project" value="UniProtKB-KW"/>
</dbReference>
<protein>
    <submittedName>
        <fullName evidence="2">Bacillopeptidase F (M6 metalloprotease family)</fullName>
    </submittedName>
</protein>
<name>A0A852TM64_9BACI</name>
<dbReference type="EMBL" id="JACCBX010000019">
    <property type="protein sequence ID" value="NYE09241.1"/>
    <property type="molecule type" value="Genomic_DNA"/>
</dbReference>
<dbReference type="InterPro" id="IPR048665">
    <property type="entry name" value="InhA-like_VEG"/>
</dbReference>
<dbReference type="Pfam" id="PF20774">
    <property type="entry name" value="InhA-like_VEG"/>
    <property type="match status" value="1"/>
</dbReference>
<accession>A0A852TM64</accession>
<evidence type="ECO:0000313" key="3">
    <source>
        <dbReference type="Proteomes" id="UP000548423"/>
    </source>
</evidence>
<keyword evidence="2" id="KW-0645">Protease</keyword>